<dbReference type="EC" id="3.5.1.4" evidence="3"/>
<dbReference type="Proteomes" id="UP001520878">
    <property type="component" value="Unassembled WGS sequence"/>
</dbReference>
<accession>A0ABS8G940</accession>
<proteinExistence type="predicted"/>
<feature type="region of interest" description="Disordered" evidence="1">
    <location>
        <begin position="1"/>
        <end position="20"/>
    </location>
</feature>
<dbReference type="InterPro" id="IPR020556">
    <property type="entry name" value="Amidase_CS"/>
</dbReference>
<dbReference type="RefSeq" id="WP_229157889.1">
    <property type="nucleotide sequence ID" value="NZ_JAJEWP010000001.1"/>
</dbReference>
<dbReference type="PROSITE" id="PS00571">
    <property type="entry name" value="AMIDASES"/>
    <property type="match status" value="1"/>
</dbReference>
<keyword evidence="4" id="KW-1185">Reference proteome</keyword>
<sequence length="393" mass="41674">MPVPINNPFVSTTKPPLPSGKGMLEGKRLAVKDVFDVENTVTGFGNPTWAARQRPATNTATVVQQLITAGAQWAGKTITDEFAYSLEGQNIHYGIPLNPVAPERLPGGSSSGSASAVAQRLADIGLGTDTGGSIRVPASYMGLFGFRPTHGALDTDGLQPLAPSFDTVGLLTRDPVTLHRCLIACGLTPMAAFQNGPLGTINALFEQAEHGPQLLRLFDQLASKPEPRDSLSQRQLDEAANAFVTLQGAEIWQRLGPWLKAHQPIVSPAIKARLDHCASLTDADIEAATQVRHQIIQWSQQALSDNGILVLPTTPGPAPLINMSDTQRAAYRTTLLSFTCLAGLAGLPQLHVPQGQLHGAPVGFSLIGPPGSDLNLVERAITLLGHLEPTHAQ</sequence>
<feature type="domain" description="Amidase" evidence="2">
    <location>
        <begin position="263"/>
        <end position="376"/>
    </location>
</feature>
<dbReference type="InterPro" id="IPR023631">
    <property type="entry name" value="Amidase_dom"/>
</dbReference>
<organism evidence="3 4">
    <name type="scientific">Fluctibacter halophilus</name>
    <dbReference type="NCBI Taxonomy" id="226011"/>
    <lineage>
        <taxon>Bacteria</taxon>
        <taxon>Pseudomonadati</taxon>
        <taxon>Pseudomonadota</taxon>
        <taxon>Gammaproteobacteria</taxon>
        <taxon>Alteromonadales</taxon>
        <taxon>Alteromonadaceae</taxon>
        <taxon>Fluctibacter</taxon>
    </lineage>
</organism>
<dbReference type="EMBL" id="JAJEWP010000001">
    <property type="protein sequence ID" value="MCC2615721.1"/>
    <property type="molecule type" value="Genomic_DNA"/>
</dbReference>
<name>A0ABS8G940_9ALTE</name>
<reference evidence="3 4" key="1">
    <citation type="submission" date="2021-10" db="EMBL/GenBank/DDBJ databases">
        <title>Draft genome of Aestuariibacter halophilus JC2043.</title>
        <authorList>
            <person name="Emsley S.A."/>
            <person name="Pfannmuller K.M."/>
            <person name="Ushijima B."/>
            <person name="Saw J.H."/>
            <person name="Videau P."/>
        </authorList>
    </citation>
    <scope>NUCLEOTIDE SEQUENCE [LARGE SCALE GENOMIC DNA]</scope>
    <source>
        <strain evidence="3 4">JC2043</strain>
    </source>
</reference>
<dbReference type="Gene3D" id="3.90.1300.10">
    <property type="entry name" value="Amidase signature (AS) domain"/>
    <property type="match status" value="1"/>
</dbReference>
<feature type="domain" description="Amidase" evidence="2">
    <location>
        <begin position="21"/>
        <end position="174"/>
    </location>
</feature>
<comment type="caution">
    <text evidence="3">The sequence shown here is derived from an EMBL/GenBank/DDBJ whole genome shotgun (WGS) entry which is preliminary data.</text>
</comment>
<evidence type="ECO:0000313" key="4">
    <source>
        <dbReference type="Proteomes" id="UP001520878"/>
    </source>
</evidence>
<gene>
    <name evidence="3" type="ORF">LJ739_05655</name>
</gene>
<dbReference type="PANTHER" id="PTHR46310">
    <property type="entry name" value="AMIDASE 1"/>
    <property type="match status" value="1"/>
</dbReference>
<dbReference type="InterPro" id="IPR036928">
    <property type="entry name" value="AS_sf"/>
</dbReference>
<dbReference type="NCBIfam" id="NF006169">
    <property type="entry name" value="PRK08310.1"/>
    <property type="match status" value="1"/>
</dbReference>
<evidence type="ECO:0000313" key="3">
    <source>
        <dbReference type="EMBL" id="MCC2615721.1"/>
    </source>
</evidence>
<dbReference type="PANTHER" id="PTHR46310:SF7">
    <property type="entry name" value="AMIDASE 1"/>
    <property type="match status" value="1"/>
</dbReference>
<dbReference type="SUPFAM" id="SSF75304">
    <property type="entry name" value="Amidase signature (AS) enzymes"/>
    <property type="match status" value="1"/>
</dbReference>
<evidence type="ECO:0000259" key="2">
    <source>
        <dbReference type="Pfam" id="PF01425"/>
    </source>
</evidence>
<dbReference type="Pfam" id="PF01425">
    <property type="entry name" value="Amidase"/>
    <property type="match status" value="2"/>
</dbReference>
<keyword evidence="3" id="KW-0378">Hydrolase</keyword>
<dbReference type="GO" id="GO:0004040">
    <property type="term" value="F:amidase activity"/>
    <property type="evidence" value="ECO:0007669"/>
    <property type="project" value="UniProtKB-EC"/>
</dbReference>
<evidence type="ECO:0000256" key="1">
    <source>
        <dbReference type="SAM" id="MobiDB-lite"/>
    </source>
</evidence>
<protein>
    <submittedName>
        <fullName evidence="3">Amidase</fullName>
        <ecNumber evidence="3">3.5.1.4</ecNumber>
    </submittedName>
</protein>